<dbReference type="PANTHER" id="PTHR15725">
    <property type="entry name" value="ZN-FINGER, C-X8-C-X5-C-X3-H TYPE-CONTAINING"/>
    <property type="match status" value="1"/>
</dbReference>
<dbReference type="GO" id="GO:0003729">
    <property type="term" value="F:mRNA binding"/>
    <property type="evidence" value="ECO:0007669"/>
    <property type="project" value="TreeGrafter"/>
</dbReference>
<keyword evidence="1 6" id="KW-0479">Metal-binding</keyword>
<feature type="compositionally biased region" description="Basic and acidic residues" evidence="7">
    <location>
        <begin position="427"/>
        <end position="447"/>
    </location>
</feature>
<name>A0AAU9MZB8_9ASTR</name>
<evidence type="ECO:0000256" key="2">
    <source>
        <dbReference type="ARBA" id="ARBA00022737"/>
    </source>
</evidence>
<dbReference type="AlphaFoldDB" id="A0AAU9MZB8"/>
<dbReference type="InterPro" id="IPR000571">
    <property type="entry name" value="Znf_CCCH"/>
</dbReference>
<feature type="region of interest" description="Disordered" evidence="7">
    <location>
        <begin position="621"/>
        <end position="670"/>
    </location>
</feature>
<proteinExistence type="predicted"/>
<feature type="domain" description="C3H1-type" evidence="8">
    <location>
        <begin position="84"/>
        <end position="113"/>
    </location>
</feature>
<evidence type="ECO:0000256" key="5">
    <source>
        <dbReference type="ARBA" id="ARBA00023125"/>
    </source>
</evidence>
<evidence type="ECO:0000259" key="8">
    <source>
        <dbReference type="PROSITE" id="PS50103"/>
    </source>
</evidence>
<evidence type="ECO:0000256" key="4">
    <source>
        <dbReference type="ARBA" id="ARBA00022833"/>
    </source>
</evidence>
<keyword evidence="5" id="KW-0238">DNA-binding</keyword>
<keyword evidence="10" id="KW-1185">Reference proteome</keyword>
<dbReference type="InterPro" id="IPR041686">
    <property type="entry name" value="Znf-CCCH_3"/>
</dbReference>
<dbReference type="Pfam" id="PF14608">
    <property type="entry name" value="zf-CCCH_2"/>
    <property type="match status" value="1"/>
</dbReference>
<feature type="compositionally biased region" description="Basic and acidic residues" evidence="7">
    <location>
        <begin position="504"/>
        <end position="533"/>
    </location>
</feature>
<comment type="caution">
    <text evidence="9">The sequence shown here is derived from an EMBL/GenBank/DDBJ whole genome shotgun (WGS) entry which is preliminary data.</text>
</comment>
<evidence type="ECO:0000313" key="9">
    <source>
        <dbReference type="EMBL" id="CAH1431147.1"/>
    </source>
</evidence>
<keyword evidence="3 6" id="KW-0863">Zinc-finger</keyword>
<feature type="zinc finger region" description="C3H1-type" evidence="6">
    <location>
        <begin position="168"/>
        <end position="195"/>
    </location>
</feature>
<feature type="domain" description="C3H1-type" evidence="8">
    <location>
        <begin position="115"/>
        <end position="141"/>
    </location>
</feature>
<accession>A0AAU9MZB8</accession>
<dbReference type="GO" id="GO:0008270">
    <property type="term" value="F:zinc ion binding"/>
    <property type="evidence" value="ECO:0007669"/>
    <property type="project" value="UniProtKB-KW"/>
</dbReference>
<feature type="compositionally biased region" description="Basic and acidic residues" evidence="7">
    <location>
        <begin position="380"/>
        <end position="389"/>
    </location>
</feature>
<evidence type="ECO:0000256" key="6">
    <source>
        <dbReference type="PROSITE-ProRule" id="PRU00723"/>
    </source>
</evidence>
<dbReference type="Gene3D" id="4.10.1000.10">
    <property type="entry name" value="Zinc finger, CCCH-type"/>
    <property type="match status" value="1"/>
</dbReference>
<evidence type="ECO:0000256" key="7">
    <source>
        <dbReference type="SAM" id="MobiDB-lite"/>
    </source>
</evidence>
<protein>
    <recommendedName>
        <fullName evidence="8">C3H1-type domain-containing protein</fullName>
    </recommendedName>
</protein>
<evidence type="ECO:0000256" key="1">
    <source>
        <dbReference type="ARBA" id="ARBA00022723"/>
    </source>
</evidence>
<dbReference type="PROSITE" id="PS50103">
    <property type="entry name" value="ZF_C3H1"/>
    <property type="match status" value="3"/>
</dbReference>
<feature type="compositionally biased region" description="Acidic residues" evidence="7">
    <location>
        <begin position="633"/>
        <end position="660"/>
    </location>
</feature>
<evidence type="ECO:0000313" key="10">
    <source>
        <dbReference type="Proteomes" id="UP001157418"/>
    </source>
</evidence>
<dbReference type="PANTHER" id="PTHR15725:SF18">
    <property type="entry name" value="ZINC FINGER, CCCH-TYPE-RELATED"/>
    <property type="match status" value="1"/>
</dbReference>
<dbReference type="Proteomes" id="UP001157418">
    <property type="component" value="Unassembled WGS sequence"/>
</dbReference>
<gene>
    <name evidence="9" type="ORF">LVIROSA_LOCUS17876</name>
</gene>
<feature type="compositionally biased region" description="Basic residues" evidence="7">
    <location>
        <begin position="448"/>
        <end position="458"/>
    </location>
</feature>
<dbReference type="SUPFAM" id="SSF90229">
    <property type="entry name" value="CCCH zinc finger"/>
    <property type="match status" value="1"/>
</dbReference>
<evidence type="ECO:0000256" key="3">
    <source>
        <dbReference type="ARBA" id="ARBA00022771"/>
    </source>
</evidence>
<feature type="compositionally biased region" description="Basic and acidic residues" evidence="7">
    <location>
        <begin position="661"/>
        <end position="670"/>
    </location>
</feature>
<feature type="domain" description="C3H1-type" evidence="8">
    <location>
        <begin position="168"/>
        <end position="195"/>
    </location>
</feature>
<organism evidence="9 10">
    <name type="scientific">Lactuca virosa</name>
    <dbReference type="NCBI Taxonomy" id="75947"/>
    <lineage>
        <taxon>Eukaryota</taxon>
        <taxon>Viridiplantae</taxon>
        <taxon>Streptophyta</taxon>
        <taxon>Embryophyta</taxon>
        <taxon>Tracheophyta</taxon>
        <taxon>Spermatophyta</taxon>
        <taxon>Magnoliopsida</taxon>
        <taxon>eudicotyledons</taxon>
        <taxon>Gunneridae</taxon>
        <taxon>Pentapetalae</taxon>
        <taxon>asterids</taxon>
        <taxon>campanulids</taxon>
        <taxon>Asterales</taxon>
        <taxon>Asteraceae</taxon>
        <taxon>Cichorioideae</taxon>
        <taxon>Cichorieae</taxon>
        <taxon>Lactucinae</taxon>
        <taxon>Lactuca</taxon>
    </lineage>
</organism>
<reference evidence="9 10" key="1">
    <citation type="submission" date="2022-01" db="EMBL/GenBank/DDBJ databases">
        <authorList>
            <person name="Xiong W."/>
            <person name="Schranz E."/>
        </authorList>
    </citation>
    <scope>NUCLEOTIDE SEQUENCE [LARGE SCALE GENOMIC DNA]</scope>
</reference>
<dbReference type="GO" id="GO:0003677">
    <property type="term" value="F:DNA binding"/>
    <property type="evidence" value="ECO:0007669"/>
    <property type="project" value="UniProtKB-KW"/>
</dbReference>
<dbReference type="InterPro" id="IPR036855">
    <property type="entry name" value="Znf_CCCH_sf"/>
</dbReference>
<dbReference type="FunFam" id="4.10.1000.10:FF:000021">
    <property type="entry name" value="Zinc finger CCCH domain-containing protein 17"/>
    <property type="match status" value="1"/>
</dbReference>
<keyword evidence="2" id="KW-0677">Repeat</keyword>
<feature type="compositionally biased region" description="Basic residues" evidence="7">
    <location>
        <begin position="491"/>
        <end position="503"/>
    </location>
</feature>
<dbReference type="SMART" id="SM00356">
    <property type="entry name" value="ZnF_C3H1"/>
    <property type="match status" value="3"/>
</dbReference>
<feature type="zinc finger region" description="C3H1-type" evidence="6">
    <location>
        <begin position="115"/>
        <end position="141"/>
    </location>
</feature>
<keyword evidence="4 6" id="KW-0862">Zinc</keyword>
<dbReference type="EMBL" id="CAKMRJ010003334">
    <property type="protein sequence ID" value="CAH1431147.1"/>
    <property type="molecule type" value="Genomic_DNA"/>
</dbReference>
<feature type="region of interest" description="Disordered" evidence="7">
    <location>
        <begin position="423"/>
        <end position="596"/>
    </location>
</feature>
<feature type="zinc finger region" description="C3H1-type" evidence="6">
    <location>
        <begin position="84"/>
        <end position="113"/>
    </location>
</feature>
<feature type="region of interest" description="Disordered" evidence="7">
    <location>
        <begin position="233"/>
        <end position="256"/>
    </location>
</feature>
<feature type="region of interest" description="Disordered" evidence="7">
    <location>
        <begin position="368"/>
        <end position="389"/>
    </location>
</feature>
<sequence length="670" mass="76315">MVSYKEHGPHLRLRLWCILLQFGLKPLSRSGSLSVSFVYPSNPNHGWWYSSSTTTTTASFSIGPASIIVDDDCSRGYDGGRGVSETKPDCVYFLASPLTCKKGSECEYRHSDIARVNPRDCWYWLNGSCLNPKCAFRHPPLDGLLGAEVPTPVGPTLPQAQTPSYPMSKQGVPCIFFQKGFCLKGHLCPFLHGPPNIPNNKTMPPVPSNNVTNPSKIASEKPIQEQKLVQQETEFPPPKMNQNPTPARNGGGGGGVEKKVAAAVEEPRYRPANVVVNEFPVNRSNHGVYETHVVDNEGINGKDVDEYSREPTPGFDVLVDNELGDSEYYPNDFEMGRPVDYDVDQDIYGEQREGYAWEDHRESSERILGGAHNFGRKRYPRDESPDQFDKSDLRHRISNQRRGNFGNFRNVGNVANVANVGGLRSVISREHPRDNHTDRMPRRDNHHHDRHHDRHNHHRMEPVSISSRLRGRIKIPENGSRVEREIDMGRHNRSRYSPRPPHGRFRDRINEGRDYRGPRNDTEFMKRSQKDDGQSQGKRKYGQQVEEGLSFEGPKPLSEILKRKRGGSVNNDENNNLKENNENNEEENERKEVIKPRSSVVHVIVNKEESGLNDEDALLDEELEAYDHKDGDYDYEQIDGEEEYNLEEGEEYMEEEEEEEGGKKESQVYS</sequence>
<feature type="compositionally biased region" description="Basic and acidic residues" evidence="7">
    <location>
        <begin position="480"/>
        <end position="490"/>
    </location>
</feature>
<dbReference type="Pfam" id="PF15663">
    <property type="entry name" value="zf-CCCH_3"/>
    <property type="match status" value="1"/>
</dbReference>